<evidence type="ECO:0000259" key="4">
    <source>
        <dbReference type="SMART" id="SM00563"/>
    </source>
</evidence>
<dbReference type="AlphaFoldDB" id="A0A1I6XRU2"/>
<dbReference type="EMBL" id="FPAS01000001">
    <property type="protein sequence ID" value="SFT41239.1"/>
    <property type="molecule type" value="Genomic_DNA"/>
</dbReference>
<dbReference type="GO" id="GO:0003841">
    <property type="term" value="F:1-acylglycerol-3-phosphate O-acyltransferase activity"/>
    <property type="evidence" value="ECO:0007669"/>
    <property type="project" value="TreeGrafter"/>
</dbReference>
<accession>A0A1I6XRU2</accession>
<comment type="pathway">
    <text evidence="1">Lipid metabolism.</text>
</comment>
<protein>
    <submittedName>
        <fullName evidence="5">1-acyl-sn-glycerol-3-phosphate acyltransferases</fullName>
    </submittedName>
</protein>
<dbReference type="RefSeq" id="WP_170853639.1">
    <property type="nucleotide sequence ID" value="NZ_FPAS01000001.1"/>
</dbReference>
<keyword evidence="2 5" id="KW-0808">Transferase</keyword>
<dbReference type="GO" id="GO:0006654">
    <property type="term" value="P:phosphatidic acid biosynthetic process"/>
    <property type="evidence" value="ECO:0007669"/>
    <property type="project" value="TreeGrafter"/>
</dbReference>
<dbReference type="SMART" id="SM00563">
    <property type="entry name" value="PlsC"/>
    <property type="match status" value="1"/>
</dbReference>
<dbReference type="Proteomes" id="UP000236454">
    <property type="component" value="Unassembled WGS sequence"/>
</dbReference>
<evidence type="ECO:0000256" key="2">
    <source>
        <dbReference type="ARBA" id="ARBA00022679"/>
    </source>
</evidence>
<keyword evidence="6" id="KW-1185">Reference proteome</keyword>
<reference evidence="5 6" key="1">
    <citation type="submission" date="2016-10" db="EMBL/GenBank/DDBJ databases">
        <authorList>
            <person name="de Groot N.N."/>
        </authorList>
    </citation>
    <scope>NUCLEOTIDE SEQUENCE [LARGE SCALE GENOMIC DNA]</scope>
    <source>
        <strain evidence="5 6">CGMCC 1.7005</strain>
    </source>
</reference>
<gene>
    <name evidence="5" type="ORF">SAMN05216474_0418</name>
</gene>
<feature type="domain" description="Phospholipid/glycerol acyltransferase" evidence="4">
    <location>
        <begin position="27"/>
        <end position="140"/>
    </location>
</feature>
<dbReference type="STRING" id="477690.SAMN05216474_0418"/>
<evidence type="ECO:0000256" key="3">
    <source>
        <dbReference type="ARBA" id="ARBA00023315"/>
    </source>
</evidence>
<evidence type="ECO:0000313" key="6">
    <source>
        <dbReference type="Proteomes" id="UP000236454"/>
    </source>
</evidence>
<dbReference type="PANTHER" id="PTHR10434:SF9">
    <property type="entry name" value="PHOSPHOLIPID_GLYCEROL ACYLTRANSFERASE DOMAIN-CONTAINING PROTEIN"/>
    <property type="match status" value="1"/>
</dbReference>
<proteinExistence type="predicted"/>
<evidence type="ECO:0000313" key="5">
    <source>
        <dbReference type="EMBL" id="SFT41239.1"/>
    </source>
</evidence>
<organism evidence="5 6">
    <name type="scientific">Lishizhenia tianjinensis</name>
    <dbReference type="NCBI Taxonomy" id="477690"/>
    <lineage>
        <taxon>Bacteria</taxon>
        <taxon>Pseudomonadati</taxon>
        <taxon>Bacteroidota</taxon>
        <taxon>Flavobacteriia</taxon>
        <taxon>Flavobacteriales</taxon>
        <taxon>Crocinitomicaceae</taxon>
        <taxon>Lishizhenia</taxon>
    </lineage>
</organism>
<evidence type="ECO:0000256" key="1">
    <source>
        <dbReference type="ARBA" id="ARBA00005189"/>
    </source>
</evidence>
<keyword evidence="3 5" id="KW-0012">Acyltransferase</keyword>
<dbReference type="InterPro" id="IPR002123">
    <property type="entry name" value="Plipid/glycerol_acylTrfase"/>
</dbReference>
<dbReference type="SUPFAM" id="SSF69593">
    <property type="entry name" value="Glycerol-3-phosphate (1)-acyltransferase"/>
    <property type="match status" value="1"/>
</dbReference>
<name>A0A1I6XRU2_9FLAO</name>
<sequence length="185" mass="21462">MSFWNGILRLAGWDVDKTAPVGVKKMVIVVGPHTSNWDFVIGYLALRSYKVKAKFLIKKELFVGPLGWFLKRAGGIPVDRKNKNHNFTDQAVRYFTDNEEMFLIFTPEATRSYNPNWKLGFYYIAKRAKVPIYICYLDYKNKKGGFLKPFEMTEDVDADIAEIKATLSQFEGRFPENGIRRVEEE</sequence>
<dbReference type="PANTHER" id="PTHR10434">
    <property type="entry name" value="1-ACYL-SN-GLYCEROL-3-PHOSPHATE ACYLTRANSFERASE"/>
    <property type="match status" value="1"/>
</dbReference>
<dbReference type="Pfam" id="PF01553">
    <property type="entry name" value="Acyltransferase"/>
    <property type="match status" value="1"/>
</dbReference>